<protein>
    <recommendedName>
        <fullName evidence="4">Secreted protein</fullName>
    </recommendedName>
</protein>
<evidence type="ECO:0000313" key="2">
    <source>
        <dbReference type="EMBL" id="OAO89790.1"/>
    </source>
</evidence>
<organism evidence="2 3">
    <name type="scientific">Arabidopsis thaliana</name>
    <name type="common">Mouse-ear cress</name>
    <dbReference type="NCBI Taxonomy" id="3702"/>
    <lineage>
        <taxon>Eukaryota</taxon>
        <taxon>Viridiplantae</taxon>
        <taxon>Streptophyta</taxon>
        <taxon>Embryophyta</taxon>
        <taxon>Tracheophyta</taxon>
        <taxon>Spermatophyta</taxon>
        <taxon>Magnoliopsida</taxon>
        <taxon>eudicotyledons</taxon>
        <taxon>Gunneridae</taxon>
        <taxon>Pentapetalae</taxon>
        <taxon>rosids</taxon>
        <taxon>malvids</taxon>
        <taxon>Brassicales</taxon>
        <taxon>Brassicaceae</taxon>
        <taxon>Camelineae</taxon>
        <taxon>Arabidopsis</taxon>
    </lineage>
</organism>
<sequence length="135" mass="15843">MITSFLTFQCTTTVRVVLATMILLCQKTGHSDERLHRKSGHNHFIKNKFQHPRKASCMSCLFRSSTLLTSFMDSLSKTSRSDLKGKRYLWFLNFKIDIYRTLCKNHLSLSTIYVFEPMHFKAYLGKSQVYRCDKT</sequence>
<dbReference type="Proteomes" id="UP000078284">
    <property type="component" value="Chromosome 5"/>
</dbReference>
<accession>A0A178U818</accession>
<evidence type="ECO:0000313" key="3">
    <source>
        <dbReference type="Proteomes" id="UP000078284"/>
    </source>
</evidence>
<dbReference type="EMBL" id="LUHQ01000005">
    <property type="protein sequence ID" value="OAO89790.1"/>
    <property type="molecule type" value="Genomic_DNA"/>
</dbReference>
<dbReference type="AlphaFoldDB" id="A0A178U818"/>
<feature type="signal peptide" evidence="1">
    <location>
        <begin position="1"/>
        <end position="19"/>
    </location>
</feature>
<reference evidence="3" key="1">
    <citation type="journal article" date="2016" name="Proc. Natl. Acad. Sci. U.S.A.">
        <title>Chromosome-level assembly of Arabidopsis thaliana Ler reveals the extent of translocation and inversion polymorphisms.</title>
        <authorList>
            <person name="Zapata L."/>
            <person name="Ding J."/>
            <person name="Willing E.M."/>
            <person name="Hartwig B."/>
            <person name="Bezdan D."/>
            <person name="Jiao W.B."/>
            <person name="Patel V."/>
            <person name="Velikkakam James G."/>
            <person name="Koornneef M."/>
            <person name="Ossowski S."/>
            <person name="Schneeberger K."/>
        </authorList>
    </citation>
    <scope>NUCLEOTIDE SEQUENCE [LARGE SCALE GENOMIC DNA]</scope>
    <source>
        <strain evidence="3">cv. Landsberg erecta</strain>
    </source>
</reference>
<comment type="caution">
    <text evidence="2">The sequence shown here is derived from an EMBL/GenBank/DDBJ whole genome shotgun (WGS) entry which is preliminary data.</text>
</comment>
<evidence type="ECO:0008006" key="4">
    <source>
        <dbReference type="Google" id="ProtNLM"/>
    </source>
</evidence>
<evidence type="ECO:0000256" key="1">
    <source>
        <dbReference type="SAM" id="SignalP"/>
    </source>
</evidence>
<feature type="chain" id="PRO_5008093742" description="Secreted protein" evidence="1">
    <location>
        <begin position="20"/>
        <end position="135"/>
    </location>
</feature>
<keyword evidence="1" id="KW-0732">Signal</keyword>
<name>A0A178U818_ARATH</name>
<dbReference type="ExpressionAtlas" id="A0A178U818">
    <property type="expression patterns" value="differential"/>
</dbReference>
<gene>
    <name evidence="2" type="ordered locus">AXX17_At5g49420</name>
</gene>
<proteinExistence type="predicted"/>